<name>A0A1I7CDW2_9BACT</name>
<sequence length="196" mass="22826">MAFLDKDYWTERYNSGKTGWDIGFASPPLVQYLDQIENKALQVLVPGAGSGYEVAYARQLGFNNFHILDFSKEALVQFRSIDPEFPKDQIHYQDFFEHQGSYDLMLEQTFFCALEPSLRSDYAIKMRELLKPKGKLVGVWFDREFDFEGPPFGGKKEEYQLLFEGYFEVKTLAPCFNSIPERMGSEVFMIWENSKV</sequence>
<keyword evidence="2 5" id="KW-0489">Methyltransferase</keyword>
<dbReference type="GO" id="GO:0008757">
    <property type="term" value="F:S-adenosylmethionine-dependent methyltransferase activity"/>
    <property type="evidence" value="ECO:0007669"/>
    <property type="project" value="InterPro"/>
</dbReference>
<dbReference type="SUPFAM" id="SSF53335">
    <property type="entry name" value="S-adenosyl-L-methionine-dependent methyltransferases"/>
    <property type="match status" value="1"/>
</dbReference>
<gene>
    <name evidence="5" type="ORF">SAMN04489724_3097</name>
</gene>
<proteinExistence type="predicted"/>
<dbReference type="STRING" id="305507.SAMN04489724_3097"/>
<accession>A0A1I7CDW2</accession>
<evidence type="ECO:0000256" key="3">
    <source>
        <dbReference type="ARBA" id="ARBA00022679"/>
    </source>
</evidence>
<evidence type="ECO:0000256" key="1">
    <source>
        <dbReference type="ARBA" id="ARBA00022553"/>
    </source>
</evidence>
<keyword evidence="4" id="KW-0949">S-adenosyl-L-methionine</keyword>
<dbReference type="Gene3D" id="3.40.50.150">
    <property type="entry name" value="Vaccinia Virus protein VP39"/>
    <property type="match status" value="1"/>
</dbReference>
<evidence type="ECO:0000313" key="5">
    <source>
        <dbReference type="EMBL" id="SFT97601.1"/>
    </source>
</evidence>
<dbReference type="InterPro" id="IPR008854">
    <property type="entry name" value="TPMT"/>
</dbReference>
<evidence type="ECO:0000256" key="2">
    <source>
        <dbReference type="ARBA" id="ARBA00022603"/>
    </source>
</evidence>
<dbReference type="OrthoDB" id="9778208at2"/>
<dbReference type="PANTHER" id="PTHR32183">
    <property type="match status" value="1"/>
</dbReference>
<organism evidence="5 6">
    <name type="scientific">Algoriphagus locisalis</name>
    <dbReference type="NCBI Taxonomy" id="305507"/>
    <lineage>
        <taxon>Bacteria</taxon>
        <taxon>Pseudomonadati</taxon>
        <taxon>Bacteroidota</taxon>
        <taxon>Cytophagia</taxon>
        <taxon>Cytophagales</taxon>
        <taxon>Cyclobacteriaceae</taxon>
        <taxon>Algoriphagus</taxon>
    </lineage>
</organism>
<dbReference type="AlphaFoldDB" id="A0A1I7CDW2"/>
<dbReference type="PANTHER" id="PTHR32183:SF6">
    <property type="entry name" value="CYSTEINE SULFINATE DESULFINASE_CYSTEINE DESULFURASE AND RELATED ENZYMES"/>
    <property type="match status" value="1"/>
</dbReference>
<dbReference type="Proteomes" id="UP000199673">
    <property type="component" value="Unassembled WGS sequence"/>
</dbReference>
<keyword evidence="1" id="KW-0597">Phosphoprotein</keyword>
<dbReference type="EMBL" id="FPBF01000004">
    <property type="protein sequence ID" value="SFT97601.1"/>
    <property type="molecule type" value="Genomic_DNA"/>
</dbReference>
<dbReference type="CDD" id="cd02440">
    <property type="entry name" value="AdoMet_MTases"/>
    <property type="match status" value="1"/>
</dbReference>
<dbReference type="GO" id="GO:0032259">
    <property type="term" value="P:methylation"/>
    <property type="evidence" value="ECO:0007669"/>
    <property type="project" value="UniProtKB-KW"/>
</dbReference>
<dbReference type="RefSeq" id="WP_091695012.1">
    <property type="nucleotide sequence ID" value="NZ_FPBF01000004.1"/>
</dbReference>
<keyword evidence="6" id="KW-1185">Reference proteome</keyword>
<evidence type="ECO:0000313" key="6">
    <source>
        <dbReference type="Proteomes" id="UP000199673"/>
    </source>
</evidence>
<evidence type="ECO:0000256" key="4">
    <source>
        <dbReference type="ARBA" id="ARBA00022691"/>
    </source>
</evidence>
<reference evidence="6" key="1">
    <citation type="submission" date="2016-10" db="EMBL/GenBank/DDBJ databases">
        <authorList>
            <person name="Varghese N."/>
            <person name="Submissions S."/>
        </authorList>
    </citation>
    <scope>NUCLEOTIDE SEQUENCE [LARGE SCALE GENOMIC DNA]</scope>
    <source>
        <strain evidence="6">DSM 23445</strain>
    </source>
</reference>
<protein>
    <submittedName>
        <fullName evidence="5">Thiopurine S-methyltransferase (TPMT)</fullName>
    </submittedName>
</protein>
<keyword evidence="3 5" id="KW-0808">Transferase</keyword>
<dbReference type="Pfam" id="PF05724">
    <property type="entry name" value="TPMT"/>
    <property type="match status" value="1"/>
</dbReference>
<dbReference type="PROSITE" id="PS51585">
    <property type="entry name" value="SAM_MT_TPMT"/>
    <property type="match status" value="1"/>
</dbReference>
<dbReference type="InterPro" id="IPR029063">
    <property type="entry name" value="SAM-dependent_MTases_sf"/>
</dbReference>